<protein>
    <submittedName>
        <fullName evidence="5">Putative major facilitator superfamily transporter</fullName>
    </submittedName>
</protein>
<dbReference type="Gene3D" id="1.20.1250.20">
    <property type="entry name" value="MFS general substrate transporter like domains"/>
    <property type="match status" value="2"/>
</dbReference>
<dbReference type="SUPFAM" id="SSF103473">
    <property type="entry name" value="MFS general substrate transporter"/>
    <property type="match status" value="1"/>
</dbReference>
<dbReference type="eggNOG" id="KOG2504">
    <property type="taxonomic scope" value="Eukaryota"/>
</dbReference>
<dbReference type="InterPro" id="IPR036259">
    <property type="entry name" value="MFS_trans_sf"/>
</dbReference>
<sequence>MSHLEQNVATAAARSATPEAVVELDAIEGSAPDSSHRDPESSPLAWLCVFGSFLFLYPCYGLMQSAGTIQSYLQQNQLSAYSPRDLGWITGLFTSLCLLLGIQTGPLMDAYGTQFLAPLSVALYVPMFFAMGECTEYWHFILCFGVMGGIAGALTSTVAIAVIGKLFNRRKGLAMGVALAGSALGGVTISLLLRSILPRLGWQWSMRVMGFLAMGTMTLGTICFLPYPRLSTSISGAPVGKEGAMLNFSAFRSVPFAFISMGSFLLEFVLFGITGLLPTFAIAAGFGSEAGFNLIAILNGGSFLGRITTGMVGDRLGHLNVLITMIFITIVITGIIFVPFGTKHIGALYTFAALWGYGSGSFLSGTPGEYFWTRLDMIGI</sequence>
<dbReference type="Proteomes" id="UP000027238">
    <property type="component" value="Unassembled WGS sequence"/>
</dbReference>
<dbReference type="InterPro" id="IPR011701">
    <property type="entry name" value="MFS"/>
</dbReference>
<evidence type="ECO:0000256" key="3">
    <source>
        <dbReference type="SAM" id="Phobius"/>
    </source>
</evidence>
<dbReference type="OMA" id="SVVMARW"/>
<dbReference type="PANTHER" id="PTHR11360">
    <property type="entry name" value="MONOCARBOXYLATE TRANSPORTER"/>
    <property type="match status" value="1"/>
</dbReference>
<feature type="transmembrane region" description="Helical" evidence="3">
    <location>
        <begin position="86"/>
        <end position="103"/>
    </location>
</feature>
<organism evidence="5 6">
    <name type="scientific">Colletotrichum sublineola</name>
    <name type="common">Sorghum anthracnose fungus</name>
    <dbReference type="NCBI Taxonomy" id="1173701"/>
    <lineage>
        <taxon>Eukaryota</taxon>
        <taxon>Fungi</taxon>
        <taxon>Dikarya</taxon>
        <taxon>Ascomycota</taxon>
        <taxon>Pezizomycotina</taxon>
        <taxon>Sordariomycetes</taxon>
        <taxon>Hypocreomycetidae</taxon>
        <taxon>Glomerellales</taxon>
        <taxon>Glomerellaceae</taxon>
        <taxon>Colletotrichum</taxon>
        <taxon>Colletotrichum graminicola species complex</taxon>
    </lineage>
</organism>
<feature type="transmembrane region" description="Helical" evidence="3">
    <location>
        <begin position="175"/>
        <end position="196"/>
    </location>
</feature>
<evidence type="ECO:0000313" key="6">
    <source>
        <dbReference type="Proteomes" id="UP000027238"/>
    </source>
</evidence>
<keyword evidence="3" id="KW-0812">Transmembrane</keyword>
<comment type="similarity">
    <text evidence="2">Belongs to the major facilitator superfamily. Monocarboxylate porter (TC 2.A.1.13) family.</text>
</comment>
<dbReference type="Pfam" id="PF07690">
    <property type="entry name" value="MFS_1"/>
    <property type="match status" value="1"/>
</dbReference>
<dbReference type="InterPro" id="IPR020846">
    <property type="entry name" value="MFS_dom"/>
</dbReference>
<feature type="transmembrane region" description="Helical" evidence="3">
    <location>
        <begin position="137"/>
        <end position="163"/>
    </location>
</feature>
<dbReference type="OrthoDB" id="6499973at2759"/>
<gene>
    <name evidence="5" type="ORF">CSUB01_07466</name>
</gene>
<dbReference type="AlphaFoldDB" id="A0A066XKU4"/>
<proteinExistence type="inferred from homology"/>
<dbReference type="InterPro" id="IPR050327">
    <property type="entry name" value="Proton-linked_MCT"/>
</dbReference>
<dbReference type="PANTHER" id="PTHR11360:SF230">
    <property type="entry name" value="MONOCARBOXYLATE TRANSPORTER, PUTATIVE (AFU_ORTHOLOGUE AFUA_2G12790)-RELATED"/>
    <property type="match status" value="1"/>
</dbReference>
<evidence type="ECO:0000313" key="5">
    <source>
        <dbReference type="EMBL" id="KDN66371.1"/>
    </source>
</evidence>
<accession>A0A066XKU4</accession>
<comment type="caution">
    <text evidence="5">The sequence shown here is derived from an EMBL/GenBank/DDBJ whole genome shotgun (WGS) entry which is preliminary data.</text>
</comment>
<keyword evidence="3" id="KW-1133">Transmembrane helix</keyword>
<feature type="transmembrane region" description="Helical" evidence="3">
    <location>
        <begin position="279"/>
        <end position="298"/>
    </location>
</feature>
<dbReference type="PROSITE" id="PS50850">
    <property type="entry name" value="MFS"/>
    <property type="match status" value="1"/>
</dbReference>
<feature type="transmembrane region" description="Helical" evidence="3">
    <location>
        <begin position="254"/>
        <end position="273"/>
    </location>
</feature>
<feature type="transmembrane region" description="Helical" evidence="3">
    <location>
        <begin position="319"/>
        <end position="340"/>
    </location>
</feature>
<dbReference type="GO" id="GO:0016020">
    <property type="term" value="C:membrane"/>
    <property type="evidence" value="ECO:0007669"/>
    <property type="project" value="UniProtKB-SubCell"/>
</dbReference>
<reference evidence="6" key="1">
    <citation type="journal article" date="2014" name="Genome Announc.">
        <title>Draft genome sequence of Colletotrichum sublineola, a destructive pathogen of cultivated sorghum.</title>
        <authorList>
            <person name="Baroncelli R."/>
            <person name="Sanz-Martin J.M."/>
            <person name="Rech G.E."/>
            <person name="Sukno S.A."/>
            <person name="Thon M.R."/>
        </authorList>
    </citation>
    <scope>NUCLEOTIDE SEQUENCE [LARGE SCALE GENOMIC DNA]</scope>
    <source>
        <strain evidence="6">TX430BB</strain>
    </source>
</reference>
<keyword evidence="3" id="KW-0472">Membrane</keyword>
<dbReference type="EMBL" id="JMSE01000940">
    <property type="protein sequence ID" value="KDN66371.1"/>
    <property type="molecule type" value="Genomic_DNA"/>
</dbReference>
<feature type="transmembrane region" description="Helical" evidence="3">
    <location>
        <begin position="346"/>
        <end position="365"/>
    </location>
</feature>
<name>A0A066XKU4_COLSU</name>
<evidence type="ECO:0000259" key="4">
    <source>
        <dbReference type="PROSITE" id="PS50850"/>
    </source>
</evidence>
<dbReference type="HOGENOM" id="CLU_001265_1_0_1"/>
<dbReference type="GO" id="GO:0022857">
    <property type="term" value="F:transmembrane transporter activity"/>
    <property type="evidence" value="ECO:0007669"/>
    <property type="project" value="InterPro"/>
</dbReference>
<comment type="subcellular location">
    <subcellularLocation>
        <location evidence="1">Membrane</location>
        <topology evidence="1">Multi-pass membrane protein</topology>
    </subcellularLocation>
</comment>
<feature type="transmembrane region" description="Helical" evidence="3">
    <location>
        <begin position="208"/>
        <end position="227"/>
    </location>
</feature>
<keyword evidence="6" id="KW-1185">Reference proteome</keyword>
<evidence type="ECO:0000256" key="1">
    <source>
        <dbReference type="ARBA" id="ARBA00004141"/>
    </source>
</evidence>
<feature type="domain" description="Major facilitator superfamily (MFS) profile" evidence="4">
    <location>
        <begin position="44"/>
        <end position="380"/>
    </location>
</feature>
<feature type="transmembrane region" description="Helical" evidence="3">
    <location>
        <begin position="115"/>
        <end position="131"/>
    </location>
</feature>
<evidence type="ECO:0000256" key="2">
    <source>
        <dbReference type="ARBA" id="ARBA00006727"/>
    </source>
</evidence>
<feature type="transmembrane region" description="Helical" evidence="3">
    <location>
        <begin position="44"/>
        <end position="66"/>
    </location>
</feature>